<reference evidence="3 4" key="1">
    <citation type="submission" date="2020-02" db="EMBL/GenBank/DDBJ databases">
        <title>Bacillus aquiflavi sp. nov., isolated from yellow water of strong flavor Chinese baijiu in Yibin region of China.</title>
        <authorList>
            <person name="Xie J."/>
        </authorList>
    </citation>
    <scope>NUCLEOTIDE SEQUENCE [LARGE SCALE GENOMIC DNA]</scope>
    <source>
        <strain evidence="3 4">3H-10</strain>
    </source>
</reference>
<dbReference type="InterPro" id="IPR029069">
    <property type="entry name" value="HotDog_dom_sf"/>
</dbReference>
<name>A0A6B3VX82_9BACI</name>
<feature type="domain" description="FAS1-like dehydratase" evidence="1">
    <location>
        <begin position="5"/>
        <end position="132"/>
    </location>
</feature>
<evidence type="ECO:0000313" key="3">
    <source>
        <dbReference type="EMBL" id="NEY80907.1"/>
    </source>
</evidence>
<dbReference type="InterPro" id="IPR016709">
    <property type="entry name" value="HadA-like"/>
</dbReference>
<gene>
    <name evidence="3" type="ORF">G4D64_05055</name>
    <name evidence="2" type="ORF">H1Z61_05095</name>
</gene>
<dbReference type="Proteomes" id="UP000570010">
    <property type="component" value="Unassembled WGS sequence"/>
</dbReference>
<organism evidence="3 4">
    <name type="scientific">Bacillus aquiflavi</name>
    <dbReference type="NCBI Taxonomy" id="2672567"/>
    <lineage>
        <taxon>Bacteria</taxon>
        <taxon>Bacillati</taxon>
        <taxon>Bacillota</taxon>
        <taxon>Bacilli</taxon>
        <taxon>Bacillales</taxon>
        <taxon>Bacillaceae</taxon>
        <taxon>Bacillus</taxon>
    </lineage>
</organism>
<proteinExistence type="predicted"/>
<evidence type="ECO:0000313" key="5">
    <source>
        <dbReference type="Proteomes" id="UP000570010"/>
    </source>
</evidence>
<dbReference type="EMBL" id="JACEIO010000008">
    <property type="protein sequence ID" value="MBA4536540.1"/>
    <property type="molecule type" value="Genomic_DNA"/>
</dbReference>
<keyword evidence="4" id="KW-1185">Reference proteome</keyword>
<dbReference type="Proteomes" id="UP000472971">
    <property type="component" value="Unassembled WGS sequence"/>
</dbReference>
<accession>A0A6B3VX82</accession>
<evidence type="ECO:0000313" key="2">
    <source>
        <dbReference type="EMBL" id="MBA4536540.1"/>
    </source>
</evidence>
<dbReference type="PIRSF" id="PIRSF018072">
    <property type="entry name" value="UCP018072"/>
    <property type="match status" value="1"/>
</dbReference>
<comment type="caution">
    <text evidence="3">The sequence shown here is derived from an EMBL/GenBank/DDBJ whole genome shotgun (WGS) entry which is preliminary data.</text>
</comment>
<protein>
    <submittedName>
        <fullName evidence="2 3">MaoC family dehydratase</fullName>
    </submittedName>
</protein>
<evidence type="ECO:0000313" key="4">
    <source>
        <dbReference type="Proteomes" id="UP000472971"/>
    </source>
</evidence>
<dbReference type="Pfam" id="PF13452">
    <property type="entry name" value="FAS1_DH_region"/>
    <property type="match status" value="1"/>
</dbReference>
<dbReference type="SUPFAM" id="SSF54637">
    <property type="entry name" value="Thioesterase/thiol ester dehydrase-isomerase"/>
    <property type="match status" value="1"/>
</dbReference>
<dbReference type="Gene3D" id="3.10.129.10">
    <property type="entry name" value="Hotdog Thioesterase"/>
    <property type="match status" value="1"/>
</dbReference>
<dbReference type="EMBL" id="JAAIWN010000008">
    <property type="protein sequence ID" value="NEY80907.1"/>
    <property type="molecule type" value="Genomic_DNA"/>
</dbReference>
<evidence type="ECO:0000259" key="1">
    <source>
        <dbReference type="Pfam" id="PF13452"/>
    </source>
</evidence>
<sequence>MADKTGLVFDSFNFKIEQGKIKEFVQAIGDSNPIYYHEEEAKMSELEGIPMPLTFPTVIDMWGGMNFNKLIEMLELNPLNVLHGEQEYEYFSMVYAGDILTVFPKVVRHVTKAGMDFITIETSYRKDDETVFISRSTIIERHGGGK</sequence>
<dbReference type="InterPro" id="IPR039569">
    <property type="entry name" value="FAS1-like_DH_region"/>
</dbReference>
<dbReference type="CDD" id="cd03441">
    <property type="entry name" value="R_hydratase_like"/>
    <property type="match status" value="1"/>
</dbReference>
<dbReference type="AlphaFoldDB" id="A0A6B3VX82"/>
<reference evidence="2 5" key="2">
    <citation type="submission" date="2020-07" db="EMBL/GenBank/DDBJ databases">
        <authorList>
            <person name="Feng H."/>
        </authorList>
    </citation>
    <scope>NUCLEOTIDE SEQUENCE [LARGE SCALE GENOMIC DNA]</scope>
    <source>
        <strain evidence="5">s-12</strain>
        <strain evidence="2">S-12</strain>
    </source>
</reference>
<dbReference type="RefSeq" id="WP_163240778.1">
    <property type="nucleotide sequence ID" value="NZ_JAAIWN010000008.1"/>
</dbReference>